<dbReference type="Proteomes" id="UP000632454">
    <property type="component" value="Unassembled WGS sequence"/>
</dbReference>
<dbReference type="RefSeq" id="WP_188487191.1">
    <property type="nucleotide sequence ID" value="NZ_BMCS01000001.1"/>
</dbReference>
<dbReference type="InterPro" id="IPR001279">
    <property type="entry name" value="Metallo-B-lactamas"/>
</dbReference>
<organism evidence="2 3">
    <name type="scientific">Williamsia phyllosphaerae</name>
    <dbReference type="NCBI Taxonomy" id="885042"/>
    <lineage>
        <taxon>Bacteria</taxon>
        <taxon>Bacillati</taxon>
        <taxon>Actinomycetota</taxon>
        <taxon>Actinomycetes</taxon>
        <taxon>Mycobacteriales</taxon>
        <taxon>Nocardiaceae</taxon>
        <taxon>Williamsia</taxon>
    </lineage>
</organism>
<dbReference type="Pfam" id="PF00753">
    <property type="entry name" value="Lactamase_B"/>
    <property type="match status" value="1"/>
</dbReference>
<gene>
    <name evidence="2" type="ORF">GCM10007298_08540</name>
</gene>
<keyword evidence="3" id="KW-1185">Reference proteome</keyword>
<dbReference type="SMART" id="SM00849">
    <property type="entry name" value="Lactamase_B"/>
    <property type="match status" value="1"/>
</dbReference>
<dbReference type="PANTHER" id="PTHR42951">
    <property type="entry name" value="METALLO-BETA-LACTAMASE DOMAIN-CONTAINING"/>
    <property type="match status" value="1"/>
</dbReference>
<dbReference type="InterPro" id="IPR036866">
    <property type="entry name" value="RibonucZ/Hydroxyglut_hydro"/>
</dbReference>
<name>A0ABQ1UAY2_9NOCA</name>
<evidence type="ECO:0000313" key="2">
    <source>
        <dbReference type="EMBL" id="GGF14721.1"/>
    </source>
</evidence>
<dbReference type="InterPro" id="IPR050855">
    <property type="entry name" value="NDM-1-like"/>
</dbReference>
<sequence>MSDVDITTITDPRGGRAHLVHTEHVNWVLLQDDSGITLIDGGYPKQVDAVLASIRDVGAEPEQIRAALVTHAHVDHIGGLGVLAERYRFDVFMDPTEVPHGRREILQQATPLDIAKISYRPRVLRWLSGVIRLGVLDTTGIPSSQAFGASGPLDLPGRPVPVAIPGHTDGHSGYLLADGKVLVSGDALITGHGVSSTMGPQCLHHAFHHDLARNRESLLALRDLDADVIFPGHGPVHHGSVADAVDTALSR</sequence>
<proteinExistence type="predicted"/>
<dbReference type="SUPFAM" id="SSF56281">
    <property type="entry name" value="Metallo-hydrolase/oxidoreductase"/>
    <property type="match status" value="1"/>
</dbReference>
<feature type="domain" description="Metallo-beta-lactamase" evidence="1">
    <location>
        <begin position="24"/>
        <end position="233"/>
    </location>
</feature>
<dbReference type="Gene3D" id="3.60.15.10">
    <property type="entry name" value="Ribonuclease Z/Hydroxyacylglutathione hydrolase-like"/>
    <property type="match status" value="1"/>
</dbReference>
<protein>
    <submittedName>
        <fullName evidence="2">MBL fold metallo-hydrolase</fullName>
    </submittedName>
</protein>
<dbReference type="PANTHER" id="PTHR42951:SF14">
    <property type="entry name" value="METALLO-BETA-LACTAMASE SUPERFAMILY PROTEIN"/>
    <property type="match status" value="1"/>
</dbReference>
<reference evidence="3" key="1">
    <citation type="journal article" date="2019" name="Int. J. Syst. Evol. Microbiol.">
        <title>The Global Catalogue of Microorganisms (GCM) 10K type strain sequencing project: providing services to taxonomists for standard genome sequencing and annotation.</title>
        <authorList>
            <consortium name="The Broad Institute Genomics Platform"/>
            <consortium name="The Broad Institute Genome Sequencing Center for Infectious Disease"/>
            <person name="Wu L."/>
            <person name="Ma J."/>
        </authorList>
    </citation>
    <scope>NUCLEOTIDE SEQUENCE [LARGE SCALE GENOMIC DNA]</scope>
    <source>
        <strain evidence="3">CCM 7855</strain>
    </source>
</reference>
<evidence type="ECO:0000313" key="3">
    <source>
        <dbReference type="Proteomes" id="UP000632454"/>
    </source>
</evidence>
<comment type="caution">
    <text evidence="2">The sequence shown here is derived from an EMBL/GenBank/DDBJ whole genome shotgun (WGS) entry which is preliminary data.</text>
</comment>
<accession>A0ABQ1UAY2</accession>
<dbReference type="EMBL" id="BMCS01000001">
    <property type="protein sequence ID" value="GGF14721.1"/>
    <property type="molecule type" value="Genomic_DNA"/>
</dbReference>
<evidence type="ECO:0000259" key="1">
    <source>
        <dbReference type="SMART" id="SM00849"/>
    </source>
</evidence>